<name>A0A1H9M6N9_9LACT</name>
<evidence type="ECO:0000256" key="1">
    <source>
        <dbReference type="SAM" id="Phobius"/>
    </source>
</evidence>
<gene>
    <name evidence="2" type="ORF">SAMN05421767_12419</name>
</gene>
<keyword evidence="1" id="KW-0812">Transmembrane</keyword>
<keyword evidence="1" id="KW-0472">Membrane</keyword>
<reference evidence="2 3" key="1">
    <citation type="submission" date="2016-10" db="EMBL/GenBank/DDBJ databases">
        <authorList>
            <person name="de Groot N.N."/>
        </authorList>
    </citation>
    <scope>NUCLEOTIDE SEQUENCE [LARGE SCALE GENOMIC DNA]</scope>
    <source>
        <strain evidence="2 3">DSM 15827</strain>
    </source>
</reference>
<feature type="transmembrane region" description="Helical" evidence="1">
    <location>
        <begin position="12"/>
        <end position="31"/>
    </location>
</feature>
<keyword evidence="1" id="KW-1133">Transmembrane helix</keyword>
<dbReference type="InterPro" id="IPR002798">
    <property type="entry name" value="SpoIIM-like"/>
</dbReference>
<dbReference type="Proteomes" id="UP000198556">
    <property type="component" value="Unassembled WGS sequence"/>
</dbReference>
<sequence>MFVDYKREIKNIKNIFFVTYVIALCIGWLYFKQTSVIIDNGGCESNILYKKILINNIIVFILMCSGSLFNKISTYSIIITNAYLLGVNTPMIISLQIQGISILFHGVLELFGFFLAALIGMKPIQYHIKNKYNSYKILLLGLSMIVVSAIIEGYISYGFLKITKF</sequence>
<dbReference type="Pfam" id="PF01944">
    <property type="entry name" value="SpoIIM"/>
    <property type="match status" value="1"/>
</dbReference>
<evidence type="ECO:0000313" key="2">
    <source>
        <dbReference type="EMBL" id="SER19145.1"/>
    </source>
</evidence>
<dbReference type="EMBL" id="FOGF01000024">
    <property type="protein sequence ID" value="SER19145.1"/>
    <property type="molecule type" value="Genomic_DNA"/>
</dbReference>
<feature type="transmembrane region" description="Helical" evidence="1">
    <location>
        <begin position="52"/>
        <end position="69"/>
    </location>
</feature>
<keyword evidence="3" id="KW-1185">Reference proteome</keyword>
<feature type="transmembrane region" description="Helical" evidence="1">
    <location>
        <begin position="137"/>
        <end position="160"/>
    </location>
</feature>
<dbReference type="STRING" id="137733.SAMN05421767_12419"/>
<dbReference type="AlphaFoldDB" id="A0A1H9M6N9"/>
<feature type="transmembrane region" description="Helical" evidence="1">
    <location>
        <begin position="102"/>
        <end position="125"/>
    </location>
</feature>
<dbReference type="RefSeq" id="WP_089746889.1">
    <property type="nucleotide sequence ID" value="NZ_FOGF01000024.1"/>
</dbReference>
<feature type="transmembrane region" description="Helical" evidence="1">
    <location>
        <begin position="75"/>
        <end position="95"/>
    </location>
</feature>
<protein>
    <submittedName>
        <fullName evidence="2">Stage II sporulation protein M</fullName>
    </submittedName>
</protein>
<organism evidence="2 3">
    <name type="scientific">Granulicatella balaenopterae</name>
    <dbReference type="NCBI Taxonomy" id="137733"/>
    <lineage>
        <taxon>Bacteria</taxon>
        <taxon>Bacillati</taxon>
        <taxon>Bacillota</taxon>
        <taxon>Bacilli</taxon>
        <taxon>Lactobacillales</taxon>
        <taxon>Carnobacteriaceae</taxon>
        <taxon>Granulicatella</taxon>
    </lineage>
</organism>
<evidence type="ECO:0000313" key="3">
    <source>
        <dbReference type="Proteomes" id="UP000198556"/>
    </source>
</evidence>
<accession>A0A1H9M6N9</accession>
<proteinExistence type="predicted"/>